<dbReference type="AlphaFoldDB" id="A0AAN7PK09"/>
<comment type="subcellular location">
    <subcellularLocation>
        <location evidence="1">Nucleus</location>
    </subcellularLocation>
</comment>
<dbReference type="Proteomes" id="UP001309876">
    <property type="component" value="Unassembled WGS sequence"/>
</dbReference>
<comment type="similarity">
    <text evidence="2 8">Belongs to the CGI121/TPRKB family.</text>
</comment>
<protein>
    <recommendedName>
        <fullName evidence="4">EKC/KEOPS complex subunit CGI121</fullName>
    </recommendedName>
    <alternativeName>
        <fullName evidence="3">EKC/KEOPS complex subunit cgi121</fullName>
    </alternativeName>
</protein>
<comment type="caution">
    <text evidence="9">The sequence shown here is derived from an EMBL/GenBank/DDBJ whole genome shotgun (WGS) entry which is preliminary data.</text>
</comment>
<evidence type="ECO:0000256" key="7">
    <source>
        <dbReference type="ARBA" id="ARBA00025043"/>
    </source>
</evidence>
<evidence type="ECO:0000313" key="9">
    <source>
        <dbReference type="EMBL" id="KAK5080771.1"/>
    </source>
</evidence>
<dbReference type="EMBL" id="JAVRRJ010000012">
    <property type="protein sequence ID" value="KAK5080771.1"/>
    <property type="molecule type" value="Genomic_DNA"/>
</dbReference>
<keyword evidence="5" id="KW-0819">tRNA processing</keyword>
<dbReference type="PANTHER" id="PTHR15840:SF10">
    <property type="entry name" value="EKC_KEOPS COMPLEX SUBUNIT TPRKB"/>
    <property type="match status" value="1"/>
</dbReference>
<evidence type="ECO:0000256" key="4">
    <source>
        <dbReference type="ARBA" id="ARBA00016009"/>
    </source>
</evidence>
<name>A0AAN7PK09_9EURO</name>
<evidence type="ECO:0000256" key="2">
    <source>
        <dbReference type="ARBA" id="ARBA00005546"/>
    </source>
</evidence>
<evidence type="ECO:0000256" key="5">
    <source>
        <dbReference type="ARBA" id="ARBA00022694"/>
    </source>
</evidence>
<organism evidence="9 10">
    <name type="scientific">Lithohypha guttulata</name>
    <dbReference type="NCBI Taxonomy" id="1690604"/>
    <lineage>
        <taxon>Eukaryota</taxon>
        <taxon>Fungi</taxon>
        <taxon>Dikarya</taxon>
        <taxon>Ascomycota</taxon>
        <taxon>Pezizomycotina</taxon>
        <taxon>Eurotiomycetes</taxon>
        <taxon>Chaetothyriomycetidae</taxon>
        <taxon>Chaetothyriales</taxon>
        <taxon>Trichomeriaceae</taxon>
        <taxon>Lithohypha</taxon>
    </lineage>
</organism>
<dbReference type="GO" id="GO:0005829">
    <property type="term" value="C:cytosol"/>
    <property type="evidence" value="ECO:0007669"/>
    <property type="project" value="TreeGrafter"/>
</dbReference>
<proteinExistence type="inferred from homology"/>
<dbReference type="SUPFAM" id="SSF143870">
    <property type="entry name" value="PF0523-like"/>
    <property type="match status" value="1"/>
</dbReference>
<keyword evidence="10" id="KW-1185">Reference proteome</keyword>
<dbReference type="InterPro" id="IPR013926">
    <property type="entry name" value="CGI121/TPRKB"/>
</dbReference>
<dbReference type="GO" id="GO:0005634">
    <property type="term" value="C:nucleus"/>
    <property type="evidence" value="ECO:0007669"/>
    <property type="project" value="UniProtKB-SubCell"/>
</dbReference>
<accession>A0AAN7PK09</accession>
<dbReference type="Pfam" id="PF08617">
    <property type="entry name" value="CGI-121"/>
    <property type="match status" value="1"/>
</dbReference>
<evidence type="ECO:0000256" key="6">
    <source>
        <dbReference type="ARBA" id="ARBA00023242"/>
    </source>
</evidence>
<dbReference type="Gene3D" id="3.30.2380.10">
    <property type="entry name" value="CGI121/TPRKB"/>
    <property type="match status" value="1"/>
</dbReference>
<evidence type="ECO:0000313" key="10">
    <source>
        <dbReference type="Proteomes" id="UP001309876"/>
    </source>
</evidence>
<keyword evidence="6 8" id="KW-0539">Nucleus</keyword>
<dbReference type="PANTHER" id="PTHR15840">
    <property type="entry name" value="CGI-121 FAMILY MEMBER"/>
    <property type="match status" value="1"/>
</dbReference>
<comment type="function">
    <text evidence="7">Component of the EKC/KEOPS complex that is required for the formation of a threonylcarbamoyl group on adenosine at position 37 (t(6)A37) in tRNAs that read codons beginning with adenine. The complex is probably involved in the transfer of the threonylcarbamoyl moiety of threonylcarbamoyl-AMP (TC-AMP) to the N6 group of A37. CGI121 acts as an allosteric effector that regulates the t(6)A activity of the complex. The EKC/KEOPS complex also promotes both telomere uncapping and telomere elongation. The complex is required for efficient recruitment of transcriptional coactivators. CGI121 is not required for tRNA modification.</text>
</comment>
<dbReference type="GO" id="GO:0000408">
    <property type="term" value="C:EKC/KEOPS complex"/>
    <property type="evidence" value="ECO:0007669"/>
    <property type="project" value="TreeGrafter"/>
</dbReference>
<gene>
    <name evidence="9" type="ORF">LTR05_008476</name>
</gene>
<dbReference type="InterPro" id="IPR036504">
    <property type="entry name" value="CGI121/TPRKB_sf"/>
</dbReference>
<dbReference type="GO" id="GO:0002949">
    <property type="term" value="P:tRNA threonylcarbamoyladenosine modification"/>
    <property type="evidence" value="ECO:0007669"/>
    <property type="project" value="TreeGrafter"/>
</dbReference>
<evidence type="ECO:0000256" key="8">
    <source>
        <dbReference type="RuleBase" id="RU004398"/>
    </source>
</evidence>
<sequence>MNDNIHDRLRSNNVQSEVVFCLSPNNNIGDAFRRFGIQDGSRDMVVVKVGEGEVDRTKVEEHLNSAIEGERVQLTDDWLGQTYKIAKPTHHGKSGEVVNGNVRDEADDRELVEVQVLGLMALRGAT</sequence>
<reference evidence="9 10" key="1">
    <citation type="submission" date="2023-08" db="EMBL/GenBank/DDBJ databases">
        <title>Black Yeasts Isolated from many extreme environments.</title>
        <authorList>
            <person name="Coleine C."/>
            <person name="Stajich J.E."/>
            <person name="Selbmann L."/>
        </authorList>
    </citation>
    <scope>NUCLEOTIDE SEQUENCE [LARGE SCALE GENOMIC DNA]</scope>
    <source>
        <strain evidence="9 10">CCFEE 5910</strain>
    </source>
</reference>
<evidence type="ECO:0000256" key="1">
    <source>
        <dbReference type="ARBA" id="ARBA00004123"/>
    </source>
</evidence>
<evidence type="ECO:0000256" key="3">
    <source>
        <dbReference type="ARBA" id="ARBA00015316"/>
    </source>
</evidence>